<feature type="non-terminal residue" evidence="3">
    <location>
        <position position="1"/>
    </location>
</feature>
<reference evidence="3" key="1">
    <citation type="submission" date="2018-05" db="EMBL/GenBank/DDBJ databases">
        <authorList>
            <person name="Lanie J.A."/>
            <person name="Ng W.-L."/>
            <person name="Kazmierczak K.M."/>
            <person name="Andrzejewski T.M."/>
            <person name="Davidsen T.M."/>
            <person name="Wayne K.J."/>
            <person name="Tettelin H."/>
            <person name="Glass J.I."/>
            <person name="Rusch D."/>
            <person name="Podicherti R."/>
            <person name="Tsui H.-C.T."/>
            <person name="Winkler M.E."/>
        </authorList>
    </citation>
    <scope>NUCLEOTIDE SEQUENCE</scope>
</reference>
<dbReference type="SMART" id="SM00226">
    <property type="entry name" value="LMWPc"/>
    <property type="match status" value="1"/>
</dbReference>
<accession>A0A381S2N0</accession>
<dbReference type="GO" id="GO:0004725">
    <property type="term" value="F:protein tyrosine phosphatase activity"/>
    <property type="evidence" value="ECO:0007669"/>
    <property type="project" value="UniProtKB-EC"/>
</dbReference>
<dbReference type="Gene3D" id="3.40.50.2300">
    <property type="match status" value="1"/>
</dbReference>
<feature type="domain" description="Phosphotyrosine protein phosphatase I" evidence="2">
    <location>
        <begin position="2"/>
        <end position="161"/>
    </location>
</feature>
<dbReference type="Pfam" id="PF01451">
    <property type="entry name" value="LMWPc"/>
    <property type="match status" value="1"/>
</dbReference>
<evidence type="ECO:0000256" key="1">
    <source>
        <dbReference type="ARBA" id="ARBA00013064"/>
    </source>
</evidence>
<dbReference type="EMBL" id="UINC01002596">
    <property type="protein sequence ID" value="SUZ98346.1"/>
    <property type="molecule type" value="Genomic_DNA"/>
</dbReference>
<evidence type="ECO:0000313" key="3">
    <source>
        <dbReference type="EMBL" id="SUZ98346.1"/>
    </source>
</evidence>
<dbReference type="InterPro" id="IPR036196">
    <property type="entry name" value="Ptyr_pPase_sf"/>
</dbReference>
<dbReference type="InterPro" id="IPR023485">
    <property type="entry name" value="Ptyr_pPase"/>
</dbReference>
<protein>
    <recommendedName>
        <fullName evidence="1">protein-tyrosine-phosphatase</fullName>
        <ecNumber evidence="1">3.1.3.48</ecNumber>
    </recommendedName>
</protein>
<dbReference type="AlphaFoldDB" id="A0A381S2N0"/>
<gene>
    <name evidence="3" type="ORF">METZ01_LOCUS51200</name>
</gene>
<dbReference type="EC" id="3.1.3.48" evidence="1"/>
<proteinExistence type="predicted"/>
<evidence type="ECO:0000259" key="2">
    <source>
        <dbReference type="SMART" id="SM00226"/>
    </source>
</evidence>
<sequence>VVCFLCTGNAARSVMARTMLADRAPRYRAIGAGTLVLEGHPMSQRTRRALERLGLHDGTHRSRQFGPDHVTADLVVAMEPEHVQWVRRNYPEVASRTGTLLRLVRDLPTEGTMGERVAGLGLAEVAAEGWEEVVDPASGDQAVFDSCADVLDGLVDRLILRLP</sequence>
<dbReference type="InterPro" id="IPR050438">
    <property type="entry name" value="LMW_PTPase"/>
</dbReference>
<dbReference type="SUPFAM" id="SSF52788">
    <property type="entry name" value="Phosphotyrosine protein phosphatases I"/>
    <property type="match status" value="1"/>
</dbReference>
<dbReference type="PANTHER" id="PTHR11717:SF7">
    <property type="entry name" value="LOW MOLECULAR WEIGHT PHOSPHOTYROSINE PROTEIN PHOSPHATASE"/>
    <property type="match status" value="1"/>
</dbReference>
<organism evidence="3">
    <name type="scientific">marine metagenome</name>
    <dbReference type="NCBI Taxonomy" id="408172"/>
    <lineage>
        <taxon>unclassified sequences</taxon>
        <taxon>metagenomes</taxon>
        <taxon>ecological metagenomes</taxon>
    </lineage>
</organism>
<name>A0A381S2N0_9ZZZZ</name>
<dbReference type="PANTHER" id="PTHR11717">
    <property type="entry name" value="LOW MOLECULAR WEIGHT PROTEIN TYROSINE PHOSPHATASE"/>
    <property type="match status" value="1"/>
</dbReference>